<sequence length="382" mass="40056">MVDLGRMRLLPVAIATLMLIPASHAVEDDWSHYPSGAQPCLAQAGVSSRCEARTVEAQNACYCRNGGNFVTTTAECVGRTAPELLDAVYEMMKVSCSDSNTPLTISKAAFMEVARVGEPETTTSRTTRAGTTETSEPTDGPTGTTASGPATVTATRPSTPTPSSGTDDEEDEGGSGLSAGALAGIIVGAIGGFVVLAAIIYMIMQQRKKTGEESHPMLPQSNHPYGAPSAASMAASGQDTSYYGASLDPAAATAAAASSWHQKKEWASSPDARTSSYTWDSPYPGGGTPTPTQPGAAAVVVPIHEMDGSQHFLPGSAHAPAEMSGSPVVVPQQQPGVTQKQQQQQQQQQHQQQQPPQPPQPQYYPPYGVQQQLYPGSSWQPR</sequence>
<reference evidence="4 5" key="1">
    <citation type="journal article" date="2024" name="Commun. Biol.">
        <title>Comparative genomic analysis of thermophilic fungi reveals convergent evolutionary adaptations and gene losses.</title>
        <authorList>
            <person name="Steindorff A.S."/>
            <person name="Aguilar-Pontes M.V."/>
            <person name="Robinson A.J."/>
            <person name="Andreopoulos B."/>
            <person name="LaButti K."/>
            <person name="Kuo A."/>
            <person name="Mondo S."/>
            <person name="Riley R."/>
            <person name="Otillar R."/>
            <person name="Haridas S."/>
            <person name="Lipzen A."/>
            <person name="Grimwood J."/>
            <person name="Schmutz J."/>
            <person name="Clum A."/>
            <person name="Reid I.D."/>
            <person name="Moisan M.C."/>
            <person name="Butler G."/>
            <person name="Nguyen T.T.M."/>
            <person name="Dewar K."/>
            <person name="Conant G."/>
            <person name="Drula E."/>
            <person name="Henrissat B."/>
            <person name="Hansel C."/>
            <person name="Singer S."/>
            <person name="Hutchinson M.I."/>
            <person name="de Vries R.P."/>
            <person name="Natvig D.O."/>
            <person name="Powell A.J."/>
            <person name="Tsang A."/>
            <person name="Grigoriev I.V."/>
        </authorList>
    </citation>
    <scope>NUCLEOTIDE SEQUENCE [LARGE SCALE GENOMIC DNA]</scope>
    <source>
        <strain evidence="4 5">ATCC 22073</strain>
    </source>
</reference>
<dbReference type="RefSeq" id="XP_070865842.1">
    <property type="nucleotide sequence ID" value="XM_071010876.1"/>
</dbReference>
<feature type="region of interest" description="Disordered" evidence="1">
    <location>
        <begin position="116"/>
        <end position="175"/>
    </location>
</feature>
<feature type="region of interest" description="Disordered" evidence="1">
    <location>
        <begin position="308"/>
        <end position="382"/>
    </location>
</feature>
<organism evidence="4 5">
    <name type="scientific">Remersonia thermophila</name>
    <dbReference type="NCBI Taxonomy" id="72144"/>
    <lineage>
        <taxon>Eukaryota</taxon>
        <taxon>Fungi</taxon>
        <taxon>Dikarya</taxon>
        <taxon>Ascomycota</taxon>
        <taxon>Pezizomycotina</taxon>
        <taxon>Sordariomycetes</taxon>
        <taxon>Sordariomycetidae</taxon>
        <taxon>Sordariales</taxon>
        <taxon>Sordariales incertae sedis</taxon>
        <taxon>Remersonia</taxon>
    </lineage>
</organism>
<keyword evidence="5" id="KW-1185">Reference proteome</keyword>
<feature type="compositionally biased region" description="Low complexity" evidence="1">
    <location>
        <begin position="365"/>
        <end position="376"/>
    </location>
</feature>
<evidence type="ECO:0000256" key="1">
    <source>
        <dbReference type="SAM" id="MobiDB-lite"/>
    </source>
</evidence>
<feature type="compositionally biased region" description="Low complexity" evidence="1">
    <location>
        <begin position="327"/>
        <end position="354"/>
    </location>
</feature>
<feature type="signal peptide" evidence="3">
    <location>
        <begin position="1"/>
        <end position="25"/>
    </location>
</feature>
<dbReference type="Proteomes" id="UP001600064">
    <property type="component" value="Unassembled WGS sequence"/>
</dbReference>
<evidence type="ECO:0000256" key="2">
    <source>
        <dbReference type="SAM" id="Phobius"/>
    </source>
</evidence>
<keyword evidence="2" id="KW-1133">Transmembrane helix</keyword>
<protein>
    <recommendedName>
        <fullName evidence="6">Extracellular membrane protein CFEM domain-containing protein</fullName>
    </recommendedName>
</protein>
<dbReference type="GeneID" id="98125520"/>
<name>A0ABR4D9S2_9PEZI</name>
<evidence type="ECO:0000313" key="5">
    <source>
        <dbReference type="Proteomes" id="UP001600064"/>
    </source>
</evidence>
<feature type="compositionally biased region" description="Pro residues" evidence="1">
    <location>
        <begin position="355"/>
        <end position="364"/>
    </location>
</feature>
<comment type="caution">
    <text evidence="4">The sequence shown here is derived from an EMBL/GenBank/DDBJ whole genome shotgun (WGS) entry which is preliminary data.</text>
</comment>
<feature type="region of interest" description="Disordered" evidence="1">
    <location>
        <begin position="212"/>
        <end position="233"/>
    </location>
</feature>
<feature type="compositionally biased region" description="Low complexity" evidence="1">
    <location>
        <begin position="119"/>
        <end position="165"/>
    </location>
</feature>
<feature type="chain" id="PRO_5046735051" description="Extracellular membrane protein CFEM domain-containing protein" evidence="3">
    <location>
        <begin position="26"/>
        <end position="382"/>
    </location>
</feature>
<evidence type="ECO:0000256" key="3">
    <source>
        <dbReference type="SAM" id="SignalP"/>
    </source>
</evidence>
<dbReference type="EMBL" id="JAZGUE010000004">
    <property type="protein sequence ID" value="KAL2267115.1"/>
    <property type="molecule type" value="Genomic_DNA"/>
</dbReference>
<keyword evidence="2" id="KW-0812">Transmembrane</keyword>
<feature type="region of interest" description="Disordered" evidence="1">
    <location>
        <begin position="260"/>
        <end position="295"/>
    </location>
</feature>
<evidence type="ECO:0008006" key="6">
    <source>
        <dbReference type="Google" id="ProtNLM"/>
    </source>
</evidence>
<accession>A0ABR4D9S2</accession>
<gene>
    <name evidence="4" type="ORF">VTJ83DRAFT_4392</name>
</gene>
<keyword evidence="3" id="KW-0732">Signal</keyword>
<evidence type="ECO:0000313" key="4">
    <source>
        <dbReference type="EMBL" id="KAL2267115.1"/>
    </source>
</evidence>
<keyword evidence="2" id="KW-0472">Membrane</keyword>
<proteinExistence type="predicted"/>
<feature type="transmembrane region" description="Helical" evidence="2">
    <location>
        <begin position="181"/>
        <end position="204"/>
    </location>
</feature>